<dbReference type="SMART" id="SM00248">
    <property type="entry name" value="ANK"/>
    <property type="match status" value="5"/>
</dbReference>
<keyword evidence="5" id="KW-1185">Reference proteome</keyword>
<keyword evidence="2" id="KW-0040">ANK repeat</keyword>
<evidence type="ECO:0000256" key="2">
    <source>
        <dbReference type="ARBA" id="ARBA00023043"/>
    </source>
</evidence>
<dbReference type="AlphaFoldDB" id="A0AAV4DQG1"/>
<comment type="caution">
    <text evidence="4">The sequence shown here is derived from an EMBL/GenBank/DDBJ whole genome shotgun (WGS) entry which is preliminary data.</text>
</comment>
<dbReference type="PANTHER" id="PTHR24198:SF165">
    <property type="entry name" value="ANKYRIN REPEAT-CONTAINING PROTEIN-RELATED"/>
    <property type="match status" value="1"/>
</dbReference>
<dbReference type="PANTHER" id="PTHR24198">
    <property type="entry name" value="ANKYRIN REPEAT AND PROTEIN KINASE DOMAIN-CONTAINING PROTEIN"/>
    <property type="match status" value="1"/>
</dbReference>
<dbReference type="SUPFAM" id="SSF48403">
    <property type="entry name" value="Ankyrin repeat"/>
    <property type="match status" value="1"/>
</dbReference>
<organism evidence="4 5">
    <name type="scientific">Plakobranchus ocellatus</name>
    <dbReference type="NCBI Taxonomy" id="259542"/>
    <lineage>
        <taxon>Eukaryota</taxon>
        <taxon>Metazoa</taxon>
        <taxon>Spiralia</taxon>
        <taxon>Lophotrochozoa</taxon>
        <taxon>Mollusca</taxon>
        <taxon>Gastropoda</taxon>
        <taxon>Heterobranchia</taxon>
        <taxon>Euthyneura</taxon>
        <taxon>Panpulmonata</taxon>
        <taxon>Sacoglossa</taxon>
        <taxon>Placobranchoidea</taxon>
        <taxon>Plakobranchidae</taxon>
        <taxon>Plakobranchus</taxon>
    </lineage>
</organism>
<dbReference type="Proteomes" id="UP000735302">
    <property type="component" value="Unassembled WGS sequence"/>
</dbReference>
<keyword evidence="1" id="KW-0677">Repeat</keyword>
<evidence type="ECO:0000259" key="3">
    <source>
        <dbReference type="PROSITE" id="PS50225"/>
    </source>
</evidence>
<dbReference type="PROSITE" id="PS50225">
    <property type="entry name" value="SOCS"/>
    <property type="match status" value="1"/>
</dbReference>
<evidence type="ECO:0000313" key="4">
    <source>
        <dbReference type="EMBL" id="GFO46512.1"/>
    </source>
</evidence>
<reference evidence="4 5" key="1">
    <citation type="journal article" date="2021" name="Elife">
        <title>Chloroplast acquisition without the gene transfer in kleptoplastic sea slugs, Plakobranchus ocellatus.</title>
        <authorList>
            <person name="Maeda T."/>
            <person name="Takahashi S."/>
            <person name="Yoshida T."/>
            <person name="Shimamura S."/>
            <person name="Takaki Y."/>
            <person name="Nagai Y."/>
            <person name="Toyoda A."/>
            <person name="Suzuki Y."/>
            <person name="Arimoto A."/>
            <person name="Ishii H."/>
            <person name="Satoh N."/>
            <person name="Nishiyama T."/>
            <person name="Hasebe M."/>
            <person name="Maruyama T."/>
            <person name="Minagawa J."/>
            <person name="Obokata J."/>
            <person name="Shigenobu S."/>
        </authorList>
    </citation>
    <scope>NUCLEOTIDE SEQUENCE [LARGE SCALE GENOMIC DNA]</scope>
</reference>
<evidence type="ECO:0000313" key="5">
    <source>
        <dbReference type="Proteomes" id="UP000735302"/>
    </source>
</evidence>
<proteinExistence type="predicted"/>
<gene>
    <name evidence="4" type="ORF">PoB_007301700</name>
</gene>
<dbReference type="Gene3D" id="1.25.40.20">
    <property type="entry name" value="Ankyrin repeat-containing domain"/>
    <property type="match status" value="1"/>
</dbReference>
<feature type="domain" description="SOCS box" evidence="3">
    <location>
        <begin position="308"/>
        <end position="356"/>
    </location>
</feature>
<dbReference type="InterPro" id="IPR036770">
    <property type="entry name" value="Ankyrin_rpt-contain_sf"/>
</dbReference>
<protein>
    <recommendedName>
        <fullName evidence="3">SOCS box domain-containing protein</fullName>
    </recommendedName>
</protein>
<dbReference type="EMBL" id="BLXT01008186">
    <property type="protein sequence ID" value="GFO46512.1"/>
    <property type="molecule type" value="Genomic_DNA"/>
</dbReference>
<dbReference type="Pfam" id="PF12796">
    <property type="entry name" value="Ank_2"/>
    <property type="match status" value="1"/>
</dbReference>
<name>A0AAV4DQG1_9GAST</name>
<evidence type="ECO:0000256" key="1">
    <source>
        <dbReference type="ARBA" id="ARBA00022737"/>
    </source>
</evidence>
<accession>A0AAV4DQG1</accession>
<dbReference type="InterPro" id="IPR002110">
    <property type="entry name" value="Ankyrin_rpt"/>
</dbReference>
<dbReference type="InterPro" id="IPR001496">
    <property type="entry name" value="SOCS_box"/>
</dbReference>
<sequence>MNDDEEEEINLSYLNEPRQVGVGVFSTLPPPRDDNMAVWFMSHAMRQHQDGDKERFRRVVWEAKMIHGSFMASPIIGFCVFKGIQLNFKDVIVCLLEEGLDPNFQFQGRTMLHEAVRINNEKMLSFLLSLPGIDKDVFNCQSKTPVMDAAKGKPRCLKVLLESGCNIHFMDPAKDTALHHAFKARNAHRDDILACLDLLQQHAANINRSGSLDKTCVQRAIETGTPWLLTWLIHNNCDLDVSVHGVRVHCLSSSTTGVPGMVTVHKVKTPFLLACKYKNRLFAEALIAAGCQFRQDKWVLRYSRSVQNLHESLTEAFRSVDSLKQSCRKVLRRCLSTNIIAESNNLGLPSSLRCFLLCHGELVTLETSGSFAFCCKWCAQSQKKTD</sequence>